<organism evidence="1 2">
    <name type="scientific">Helicoverpa armigera</name>
    <name type="common">Cotton bollworm</name>
    <name type="synonym">Heliothis armigera</name>
    <dbReference type="NCBI Taxonomy" id="29058"/>
    <lineage>
        <taxon>Eukaryota</taxon>
        <taxon>Metazoa</taxon>
        <taxon>Ecdysozoa</taxon>
        <taxon>Arthropoda</taxon>
        <taxon>Hexapoda</taxon>
        <taxon>Insecta</taxon>
        <taxon>Pterygota</taxon>
        <taxon>Neoptera</taxon>
        <taxon>Endopterygota</taxon>
        <taxon>Lepidoptera</taxon>
        <taxon>Glossata</taxon>
        <taxon>Ditrysia</taxon>
        <taxon>Noctuoidea</taxon>
        <taxon>Noctuidae</taxon>
        <taxon>Heliothinae</taxon>
        <taxon>Helicoverpa</taxon>
    </lineage>
</organism>
<proteinExistence type="predicted"/>
<dbReference type="Proteomes" id="UP000249218">
    <property type="component" value="Unassembled WGS sequence"/>
</dbReference>
<accession>A0A2W1C045</accession>
<protein>
    <submittedName>
        <fullName evidence="1">Uncharacterized protein</fullName>
    </submittedName>
</protein>
<sequence>MNCIAIYLSVLLIYYLMYSFQCLKAIPERAEIVFYNTSIIEDNPTFNVRRYSRKGEYVINLVFVSRAVMDNTVSMDIIFYEYLHNEYRRSFPEMHFKLCDLISSDPYVGKTMREAGLSSCPILPGKHAITNMTFNHIIPSVWPFERGMTEFIIKHTNISRIAVGKLFLKFKQ</sequence>
<evidence type="ECO:0000313" key="2">
    <source>
        <dbReference type="Proteomes" id="UP000249218"/>
    </source>
</evidence>
<gene>
    <name evidence="1" type="primary">HaOG216900</name>
    <name evidence="1" type="ORF">B5X24_HaOG216900</name>
</gene>
<reference evidence="1 2" key="1">
    <citation type="journal article" date="2017" name="BMC Biol.">
        <title>Genomic innovations, transcriptional plasticity and gene loss underlying the evolution and divergence of two highly polyphagous and invasive Helicoverpa pest species.</title>
        <authorList>
            <person name="Pearce S.L."/>
            <person name="Clarke D.F."/>
            <person name="East P.D."/>
            <person name="Elfekih S."/>
            <person name="Gordon K.H."/>
            <person name="Jermiin L.S."/>
            <person name="McGaughran A."/>
            <person name="Oakeshott J.G."/>
            <person name="Papanikolaou A."/>
            <person name="Perera O.P."/>
            <person name="Rane R.V."/>
            <person name="Richards S."/>
            <person name="Tay W.T."/>
            <person name="Walsh T.K."/>
            <person name="Anderson A."/>
            <person name="Anderson C.J."/>
            <person name="Asgari S."/>
            <person name="Board P.G."/>
            <person name="Bretschneider A."/>
            <person name="Campbell P.M."/>
            <person name="Chertemps T."/>
            <person name="Christeller J.T."/>
            <person name="Coppin C.W."/>
            <person name="Downes S.J."/>
            <person name="Duan G."/>
            <person name="Farnsworth C.A."/>
            <person name="Good R.T."/>
            <person name="Han L.B."/>
            <person name="Han Y.C."/>
            <person name="Hatje K."/>
            <person name="Horne I."/>
            <person name="Huang Y.P."/>
            <person name="Hughes D.S."/>
            <person name="Jacquin-Joly E."/>
            <person name="James W."/>
            <person name="Jhangiani S."/>
            <person name="Kollmar M."/>
            <person name="Kuwar S.S."/>
            <person name="Li S."/>
            <person name="Liu N.Y."/>
            <person name="Maibeche M.T."/>
            <person name="Miller J.R."/>
            <person name="Montagne N."/>
            <person name="Perry T."/>
            <person name="Qu J."/>
            <person name="Song S.V."/>
            <person name="Sutton G.G."/>
            <person name="Vogel H."/>
            <person name="Walenz B.P."/>
            <person name="Xu W."/>
            <person name="Zhang H.J."/>
            <person name="Zou Z."/>
            <person name="Batterham P."/>
            <person name="Edwards O.R."/>
            <person name="Feyereisen R."/>
            <person name="Gibbs R.A."/>
            <person name="Heckel D.G."/>
            <person name="McGrath A."/>
            <person name="Robin C."/>
            <person name="Scherer S.E."/>
            <person name="Worley K.C."/>
            <person name="Wu Y.D."/>
        </authorList>
    </citation>
    <scope>NUCLEOTIDE SEQUENCE [LARGE SCALE GENOMIC DNA]</scope>
    <source>
        <strain evidence="1">Harm_GR_Male_#8</strain>
        <tissue evidence="1">Whole organism</tissue>
    </source>
</reference>
<dbReference type="EMBL" id="KZ149891">
    <property type="protein sequence ID" value="PZC79085.1"/>
    <property type="molecule type" value="Genomic_DNA"/>
</dbReference>
<name>A0A2W1C045_HELAM</name>
<dbReference type="OrthoDB" id="7116894at2759"/>
<dbReference type="AlphaFoldDB" id="A0A2W1C045"/>
<keyword evidence="2" id="KW-1185">Reference proteome</keyword>
<evidence type="ECO:0000313" key="1">
    <source>
        <dbReference type="EMBL" id="PZC79085.1"/>
    </source>
</evidence>